<keyword evidence="3" id="KW-1185">Reference proteome</keyword>
<proteinExistence type="predicted"/>
<protein>
    <submittedName>
        <fullName evidence="2">Uncharacterized protein</fullName>
    </submittedName>
</protein>
<sequence length="217" mass="24155">MHQTETKNQGSREESQPGRCQCVTVPQLPWSRVTEAQYIHKIRDSWGPEAKWDGRTRRRPPVHGACSEYSKRSAQVVELPDDYDDSLALRIDPQWHLVDTSLFEATPAYSGVLMPGWLLTDELLINAVLQRVTSGGRDLPECCRGTGPLAGSAQDVPKATSLDGKSVRGDVRARILQYLSKDDPLDFARFPPSSRFLPRGPDGSSAGECPPSFFIRY</sequence>
<dbReference type="EMBL" id="OZ035837">
    <property type="protein sequence ID" value="CAL1582537.1"/>
    <property type="molecule type" value="Genomic_DNA"/>
</dbReference>
<accession>A0AAV2K4J9</accession>
<evidence type="ECO:0000256" key="1">
    <source>
        <dbReference type="SAM" id="MobiDB-lite"/>
    </source>
</evidence>
<gene>
    <name evidence="2" type="ORF">KC01_LOCUS13125</name>
</gene>
<reference evidence="2 3" key="1">
    <citation type="submission" date="2024-04" db="EMBL/GenBank/DDBJ databases">
        <authorList>
            <person name="Waldvogel A.-M."/>
            <person name="Schoenle A."/>
        </authorList>
    </citation>
    <scope>NUCLEOTIDE SEQUENCE [LARGE SCALE GENOMIC DNA]</scope>
</reference>
<name>A0AAV2K4J9_KNICA</name>
<organism evidence="2 3">
    <name type="scientific">Knipowitschia caucasica</name>
    <name type="common">Caucasian dwarf goby</name>
    <name type="synonym">Pomatoschistus caucasicus</name>
    <dbReference type="NCBI Taxonomy" id="637954"/>
    <lineage>
        <taxon>Eukaryota</taxon>
        <taxon>Metazoa</taxon>
        <taxon>Chordata</taxon>
        <taxon>Craniata</taxon>
        <taxon>Vertebrata</taxon>
        <taxon>Euteleostomi</taxon>
        <taxon>Actinopterygii</taxon>
        <taxon>Neopterygii</taxon>
        <taxon>Teleostei</taxon>
        <taxon>Neoteleostei</taxon>
        <taxon>Acanthomorphata</taxon>
        <taxon>Gobiaria</taxon>
        <taxon>Gobiiformes</taxon>
        <taxon>Gobioidei</taxon>
        <taxon>Gobiidae</taxon>
        <taxon>Gobiinae</taxon>
        <taxon>Knipowitschia</taxon>
    </lineage>
</organism>
<dbReference type="Proteomes" id="UP001497482">
    <property type="component" value="Chromosome 15"/>
</dbReference>
<dbReference type="AlphaFoldDB" id="A0AAV2K4J9"/>
<feature type="region of interest" description="Disordered" evidence="1">
    <location>
        <begin position="1"/>
        <end position="20"/>
    </location>
</feature>
<evidence type="ECO:0000313" key="2">
    <source>
        <dbReference type="EMBL" id="CAL1582537.1"/>
    </source>
</evidence>
<evidence type="ECO:0000313" key="3">
    <source>
        <dbReference type="Proteomes" id="UP001497482"/>
    </source>
</evidence>